<dbReference type="Proteomes" id="UP000022311">
    <property type="component" value="Unassembled WGS sequence"/>
</dbReference>
<proteinExistence type="predicted"/>
<sequence length="64" mass="7616">MFCDADREFHPVPYIHIRKKVLWVIFMKFNYSSIFINFSYLSIVSAQSIVDSALLSHESYLRIK</sequence>
<comment type="caution">
    <text evidence="2">The sequence shown here is derived from an EMBL/GenBank/DDBJ whole genome shotgun (WGS) entry which is preliminary data.</text>
</comment>
<dbReference type="EMBL" id="JALD01000049">
    <property type="protein sequence ID" value="EUD10723.1"/>
    <property type="molecule type" value="Genomic_DNA"/>
</dbReference>
<accession>A0AAV3M4N7</accession>
<evidence type="ECO:0000256" key="1">
    <source>
        <dbReference type="SAM" id="Phobius"/>
    </source>
</evidence>
<evidence type="ECO:0000313" key="3">
    <source>
        <dbReference type="Proteomes" id="UP000022311"/>
    </source>
</evidence>
<reference evidence="2 3" key="1">
    <citation type="submission" date="2014-01" db="EMBL/GenBank/DDBJ databases">
        <authorList>
            <person name="Durkin A.S."/>
            <person name="McCorrison J."/>
            <person name="Torralba M."/>
            <person name="Gillis M."/>
            <person name="Haft D.H."/>
            <person name="Methe B."/>
            <person name="Sutton G."/>
            <person name="Nelson K.E."/>
        </authorList>
    </citation>
    <scope>NUCLEOTIDE SEQUENCE [LARGE SCALE GENOMIC DNA]</scope>
    <source>
        <strain evidence="2 3">205/92</strain>
    </source>
</reference>
<keyword evidence="1" id="KW-0472">Membrane</keyword>
<evidence type="ECO:0000313" key="2">
    <source>
        <dbReference type="EMBL" id="EUD10723.1"/>
    </source>
</evidence>
<name>A0AAV3M4N7_9GAMM</name>
<protein>
    <submittedName>
        <fullName evidence="2">Uncharacterized protein</fullName>
    </submittedName>
</protein>
<keyword evidence="1" id="KW-1133">Transmembrane helix</keyword>
<feature type="transmembrane region" description="Helical" evidence="1">
    <location>
        <begin position="21"/>
        <end position="43"/>
    </location>
</feature>
<dbReference type="AlphaFoldDB" id="A0AAV3M4N7"/>
<keyword evidence="1" id="KW-0812">Transmembrane</keyword>
<gene>
    <name evidence="2" type="ORF">HMPREF1563_1980</name>
</gene>
<organism evidence="2 3">
    <name type="scientific">Providencia alcalifaciens 205/92</name>
    <dbReference type="NCBI Taxonomy" id="1256988"/>
    <lineage>
        <taxon>Bacteria</taxon>
        <taxon>Pseudomonadati</taxon>
        <taxon>Pseudomonadota</taxon>
        <taxon>Gammaproteobacteria</taxon>
        <taxon>Enterobacterales</taxon>
        <taxon>Morganellaceae</taxon>
        <taxon>Providencia</taxon>
    </lineage>
</organism>